<dbReference type="GO" id="GO:0000724">
    <property type="term" value="P:double-strand break repair via homologous recombination"/>
    <property type="evidence" value="ECO:0007669"/>
    <property type="project" value="UniProtKB-UniRule"/>
</dbReference>
<dbReference type="Proteomes" id="UP000296153">
    <property type="component" value="Unassembled WGS sequence"/>
</dbReference>
<evidence type="ECO:0000256" key="14">
    <source>
        <dbReference type="ARBA" id="ARBA00048988"/>
    </source>
</evidence>
<comment type="catalytic activity">
    <reaction evidence="14 15">
        <text>ATP + H2O = ADP + phosphate + H(+)</text>
        <dbReference type="Rhea" id="RHEA:13065"/>
        <dbReference type="ChEBI" id="CHEBI:15377"/>
        <dbReference type="ChEBI" id="CHEBI:15378"/>
        <dbReference type="ChEBI" id="CHEBI:30616"/>
        <dbReference type="ChEBI" id="CHEBI:43474"/>
        <dbReference type="ChEBI" id="CHEBI:456216"/>
        <dbReference type="EC" id="5.6.2.4"/>
    </reaction>
</comment>
<dbReference type="Pfam" id="PF13361">
    <property type="entry name" value="UvrD_C"/>
    <property type="match status" value="1"/>
</dbReference>
<proteinExistence type="inferred from homology"/>
<dbReference type="PROSITE" id="PS51198">
    <property type="entry name" value="UVRD_HELICASE_ATP_BIND"/>
    <property type="match status" value="1"/>
</dbReference>
<dbReference type="OrthoDB" id="9810135at2"/>
<dbReference type="GO" id="GO:0046872">
    <property type="term" value="F:metal ion binding"/>
    <property type="evidence" value="ECO:0007669"/>
    <property type="project" value="UniProtKB-KW"/>
</dbReference>
<dbReference type="PROSITE" id="PS51217">
    <property type="entry name" value="UVRD_HELICASE_CTER"/>
    <property type="match status" value="1"/>
</dbReference>
<dbReference type="InterPro" id="IPR011335">
    <property type="entry name" value="Restrct_endonuc-II-like"/>
</dbReference>
<evidence type="ECO:0000256" key="12">
    <source>
        <dbReference type="ARBA" id="ARBA00023235"/>
    </source>
</evidence>
<evidence type="ECO:0000256" key="5">
    <source>
        <dbReference type="ARBA" id="ARBA00022801"/>
    </source>
</evidence>
<comment type="function">
    <text evidence="15">A helicase/nuclease that prepares dsDNA breaks (DSB) for recombinational DNA repair. Binds to DSBs and unwinds DNA via a highly rapid and processive ATP-dependent bidirectional helicase activity. Unwinds dsDNA until it encounters a Chi (crossover hotspot instigator) sequence from the 3' direction. Cuts ssDNA a few nucleotides 3' to the Chi site. The properties and activities of the enzyme are changed at Chi. The Chi-altered holoenzyme produces a long 3'-ssDNA overhang and facilitates RecA-binding to the ssDNA for homologous DNA recombination and repair. Holoenzyme degrades any linearized DNA that is unable to undergo homologous recombination. In the holoenzyme this subunit contributes ATPase, 3'-5' helicase, exonuclease activity and loads RecA onto ssDNA.</text>
</comment>
<dbReference type="EC" id="3.1.11.5" evidence="15"/>
<dbReference type="GO" id="GO:0003677">
    <property type="term" value="F:DNA binding"/>
    <property type="evidence" value="ECO:0007669"/>
    <property type="project" value="UniProtKB-UniRule"/>
</dbReference>
<dbReference type="Gene3D" id="3.90.320.10">
    <property type="match status" value="1"/>
</dbReference>
<dbReference type="InterPro" id="IPR014017">
    <property type="entry name" value="DNA_helicase_UvrD-like_C"/>
</dbReference>
<dbReference type="InterPro" id="IPR027417">
    <property type="entry name" value="P-loop_NTPase"/>
</dbReference>
<dbReference type="GO" id="GO:0009338">
    <property type="term" value="C:exodeoxyribonuclease V complex"/>
    <property type="evidence" value="ECO:0007669"/>
    <property type="project" value="TreeGrafter"/>
</dbReference>
<evidence type="ECO:0000256" key="16">
    <source>
        <dbReference type="PROSITE-ProRule" id="PRU00560"/>
    </source>
</evidence>
<feature type="region of interest" description="Nuclease activity, interacts with RecD and RecA" evidence="15">
    <location>
        <begin position="896"/>
        <end position="1154"/>
    </location>
</feature>
<evidence type="ECO:0000256" key="15">
    <source>
        <dbReference type="HAMAP-Rule" id="MF_01485"/>
    </source>
</evidence>
<keyword evidence="1 15" id="KW-0540">Nuclease</keyword>
<keyword evidence="5 15" id="KW-0378">Hydrolase</keyword>
<dbReference type="InterPro" id="IPR014016">
    <property type="entry name" value="UvrD-like_ATP-bd"/>
</dbReference>
<feature type="domain" description="UvrD-like helicase C-terminal" evidence="18">
    <location>
        <begin position="479"/>
        <end position="744"/>
    </location>
</feature>
<evidence type="ECO:0000259" key="18">
    <source>
        <dbReference type="PROSITE" id="PS51217"/>
    </source>
</evidence>
<comment type="caution">
    <text evidence="15">Lacks conserved residue(s) required for the propagation of feature annotation.</text>
</comment>
<dbReference type="EC" id="5.6.2.4" evidence="15"/>
<dbReference type="InterPro" id="IPR000212">
    <property type="entry name" value="DNA_helicase_UvrD/REP"/>
</dbReference>
<keyword evidence="12 15" id="KW-0413">Isomerase</keyword>
<accession>A0A2P5SZP0</accession>
<dbReference type="GO" id="GO:0005524">
    <property type="term" value="F:ATP binding"/>
    <property type="evidence" value="ECO:0007669"/>
    <property type="project" value="UniProtKB-UniRule"/>
</dbReference>
<keyword evidence="6 15" id="KW-0347">Helicase</keyword>
<keyword evidence="2" id="KW-0479">Metal-binding</keyword>
<dbReference type="AlphaFoldDB" id="A0A2P5SZP0"/>
<keyword evidence="11 15" id="KW-0234">DNA repair</keyword>
<feature type="binding site" evidence="16">
    <location>
        <begin position="24"/>
        <end position="31"/>
    </location>
    <ligand>
        <name>ATP</name>
        <dbReference type="ChEBI" id="CHEBI:30616"/>
    </ligand>
</feature>
<name>A0A2P5SZP0_9GAMM</name>
<evidence type="ECO:0000256" key="1">
    <source>
        <dbReference type="ARBA" id="ARBA00022722"/>
    </source>
</evidence>
<evidence type="ECO:0000313" key="20">
    <source>
        <dbReference type="Proteomes" id="UP000296153"/>
    </source>
</evidence>
<feature type="domain" description="UvrD-like helicase ATP-binding" evidence="17">
    <location>
        <begin position="3"/>
        <end position="449"/>
    </location>
</feature>
<keyword evidence="3 15" id="KW-0547">Nucleotide-binding</keyword>
<comment type="caution">
    <text evidence="19">The sequence shown here is derived from an EMBL/GenBank/DDBJ whole genome shotgun (WGS) entry which is preliminary data.</text>
</comment>
<evidence type="ECO:0000256" key="3">
    <source>
        <dbReference type="ARBA" id="ARBA00022741"/>
    </source>
</evidence>
<keyword evidence="7 15" id="KW-0269">Exonuclease</keyword>
<evidence type="ECO:0000256" key="4">
    <source>
        <dbReference type="ARBA" id="ARBA00022763"/>
    </source>
</evidence>
<comment type="domain">
    <text evidence="15">The C-terminal domain has nuclease activity and interacts with RecD. It interacts with RecA, facilitating its loading onto ssDNA.</text>
</comment>
<feature type="region of interest" description="DNA-binding and helicase activity, interacts with RecC" evidence="15">
    <location>
        <begin position="1"/>
        <end position="872"/>
    </location>
</feature>
<dbReference type="RefSeq" id="WP_136131173.1">
    <property type="nucleotide sequence ID" value="NZ_PDKT01000004.1"/>
</dbReference>
<dbReference type="SUPFAM" id="SSF52540">
    <property type="entry name" value="P-loop containing nucleoside triphosphate hydrolases"/>
    <property type="match status" value="1"/>
</dbReference>
<comment type="domain">
    <text evidence="15">The N-terminal DNA-binding domain is a ssDNA-dependent ATPase and has ATP-dependent 3'-5' helicase function. This domain interacts with RecC.</text>
</comment>
<dbReference type="PANTHER" id="PTHR11070:SF23">
    <property type="entry name" value="RECBCD ENZYME SUBUNIT RECB"/>
    <property type="match status" value="1"/>
</dbReference>
<dbReference type="NCBIfam" id="TIGR00609">
    <property type="entry name" value="recB"/>
    <property type="match status" value="1"/>
</dbReference>
<organism evidence="19 20">
    <name type="scientific">Candidatus Pantoea edessiphila</name>
    <dbReference type="NCBI Taxonomy" id="2044610"/>
    <lineage>
        <taxon>Bacteria</taxon>
        <taxon>Pseudomonadati</taxon>
        <taxon>Pseudomonadota</taxon>
        <taxon>Gammaproteobacteria</taxon>
        <taxon>Enterobacterales</taxon>
        <taxon>Erwiniaceae</taxon>
        <taxon>Pantoea</taxon>
    </lineage>
</organism>
<evidence type="ECO:0000256" key="11">
    <source>
        <dbReference type="ARBA" id="ARBA00023204"/>
    </source>
</evidence>
<dbReference type="InterPro" id="IPR011604">
    <property type="entry name" value="PDDEXK-like_dom_sf"/>
</dbReference>
<dbReference type="GO" id="GO:0005829">
    <property type="term" value="C:cytosol"/>
    <property type="evidence" value="ECO:0007669"/>
    <property type="project" value="TreeGrafter"/>
</dbReference>
<dbReference type="Pfam" id="PF00580">
    <property type="entry name" value="UvrD-helicase"/>
    <property type="match status" value="1"/>
</dbReference>
<evidence type="ECO:0000256" key="10">
    <source>
        <dbReference type="ARBA" id="ARBA00023125"/>
    </source>
</evidence>
<dbReference type="Gene3D" id="1.10.3170.10">
    <property type="entry name" value="Recbcd, chain B, domain 2"/>
    <property type="match status" value="1"/>
</dbReference>
<reference evidence="19 20" key="1">
    <citation type="journal article" date="2018" name="Genome Biol. Evol.">
        <title>Cladogenesis and Genomic Streamlining in Extracellular Endosymbionts of Tropical Stink Bugs.</title>
        <authorList>
            <person name="Otero-Bravo A."/>
            <person name="Goffredi S."/>
            <person name="Sabree Z.L."/>
        </authorList>
    </citation>
    <scope>NUCLEOTIDE SEQUENCE [LARGE SCALE GENOMIC DNA]</scope>
    <source>
        <strain evidence="19 20">SoEE</strain>
    </source>
</reference>
<keyword evidence="8 15" id="KW-0067">ATP-binding</keyword>
<dbReference type="Gene3D" id="3.40.50.300">
    <property type="entry name" value="P-loop containing nucleotide triphosphate hydrolases"/>
    <property type="match status" value="2"/>
</dbReference>
<evidence type="ECO:0000256" key="13">
    <source>
        <dbReference type="ARBA" id="ARBA00034617"/>
    </source>
</evidence>
<dbReference type="HAMAP" id="MF_01485">
    <property type="entry name" value="RecB"/>
    <property type="match status" value="1"/>
</dbReference>
<dbReference type="EMBL" id="PDKT01000004">
    <property type="protein sequence ID" value="PPI87770.1"/>
    <property type="molecule type" value="Genomic_DNA"/>
</dbReference>
<comment type="catalytic activity">
    <reaction evidence="13 15">
        <text>Couples ATP hydrolysis with the unwinding of duplex DNA by translocating in the 3'-5' direction.</text>
        <dbReference type="EC" id="5.6.2.4"/>
    </reaction>
</comment>
<dbReference type="GO" id="GO:0043138">
    <property type="term" value="F:3'-5' DNA helicase activity"/>
    <property type="evidence" value="ECO:0007669"/>
    <property type="project" value="UniProtKB-UniRule"/>
</dbReference>
<evidence type="ECO:0000256" key="8">
    <source>
        <dbReference type="ARBA" id="ARBA00022840"/>
    </source>
</evidence>
<comment type="catalytic activity">
    <reaction evidence="15">
        <text>Exonucleolytic cleavage (in the presence of ATP) in either 5'- to 3'- or 3'- to 5'-direction to yield 5'-phosphooligonucleotides.</text>
        <dbReference type="EC" id="3.1.11.5"/>
    </reaction>
</comment>
<comment type="similarity">
    <text evidence="15">Belongs to the helicase family. UvrD subfamily.</text>
</comment>
<comment type="subunit">
    <text evidence="15">Heterotrimer of RecB, RecC and RecD. All subunits contribute to DNA-binding. Interacts with RecA.</text>
</comment>
<dbReference type="CDD" id="cd22352">
    <property type="entry name" value="RecB_C-like"/>
    <property type="match status" value="1"/>
</dbReference>
<dbReference type="GO" id="GO:0016887">
    <property type="term" value="F:ATP hydrolysis activity"/>
    <property type="evidence" value="ECO:0007669"/>
    <property type="project" value="RHEA"/>
</dbReference>
<protein>
    <recommendedName>
        <fullName evidence="15">RecBCD enzyme subunit RecB</fullName>
        <ecNumber evidence="15">3.1.11.5</ecNumber>
        <ecNumber evidence="15">5.6.2.4</ecNumber>
    </recommendedName>
    <alternativeName>
        <fullName evidence="15">DNA 3'-5' helicase subunit RecB</fullName>
    </alternativeName>
    <alternativeName>
        <fullName evidence="15">Exonuclease V subunit RecB</fullName>
        <shortName evidence="15">ExoV subunit RecB</shortName>
    </alternativeName>
    <alternativeName>
        <fullName evidence="15">Helicase/nuclease RecBCD subunit RecB</fullName>
    </alternativeName>
</protein>
<dbReference type="InterPro" id="IPR004586">
    <property type="entry name" value="RecB"/>
</dbReference>
<dbReference type="GO" id="GO:0008854">
    <property type="term" value="F:exodeoxyribonuclease V activity"/>
    <property type="evidence" value="ECO:0007669"/>
    <property type="project" value="UniProtKB-EC"/>
</dbReference>
<keyword evidence="4 15" id="KW-0227">DNA damage</keyword>
<evidence type="ECO:0000259" key="17">
    <source>
        <dbReference type="PROSITE" id="PS51198"/>
    </source>
</evidence>
<dbReference type="SUPFAM" id="SSF52980">
    <property type="entry name" value="Restriction endonuclease-like"/>
    <property type="match status" value="1"/>
</dbReference>
<keyword evidence="10 15" id="KW-0238">DNA-binding</keyword>
<evidence type="ECO:0000256" key="2">
    <source>
        <dbReference type="ARBA" id="ARBA00022723"/>
    </source>
</evidence>
<comment type="miscellaneous">
    <text evidence="15">In the RecBCD complex, RecB has a slow 3'-5' helicase, an exonuclease activity and loads RecA onto ssDNA, RecD has a fast 5'-3' helicase activity, while RecC stimulates the ATPase and processivity of the RecB helicase and contributes to recognition of the Chi site.</text>
</comment>
<evidence type="ECO:0000256" key="7">
    <source>
        <dbReference type="ARBA" id="ARBA00022839"/>
    </source>
</evidence>
<evidence type="ECO:0000313" key="19">
    <source>
        <dbReference type="EMBL" id="PPI87770.1"/>
    </source>
</evidence>
<evidence type="ECO:0000256" key="6">
    <source>
        <dbReference type="ARBA" id="ARBA00022806"/>
    </source>
</evidence>
<evidence type="ECO:0000256" key="9">
    <source>
        <dbReference type="ARBA" id="ARBA00022842"/>
    </source>
</evidence>
<gene>
    <name evidence="15 19" type="primary">recB</name>
    <name evidence="19" type="ORF">CRV12_02935</name>
</gene>
<sequence>MNKININPLNPITIPLQGSKLIEASAGTGKTFTISLLYLRLILGLKNENAYYKILSIEEILVVTFTEIATIELRNRILNDIRQLRLSCIRGRSDNPMHQLLIEQIDDINQAIEILLFAENNICNAAIYTIHGFCRKVLKFFNYELNILFQNKILSDEYTLFKKITLDFWHRRCFLMSLDVARIISNEWNSAEDFISTLYPLFQKKMQFIDFSSCFNENLELKHVKNISDIISIKNMWIMFHKDIFQIINSMKINKRIYSNKNLTNWINKITTWSKSETLDYQIPKELTRFRYSVIEIHQTGVINTFKLFEEIEKFLVKHLSLRDTFIKQAIIEITDSINKEKYLQGLLSFDDLLYYLDKALKQPNGDYLAENIRNNFPVLLIDEFQDIDPQQYRIFHKIYINQPNQAIIIIGDPKQAIYSFRGADISTYLNMRYEINDIYTLQTNWRSSSEMIESVNCLFSQTNLPFIYPEIPFIPIKSAINNKQLKFIFNKKNYPSLRFWVHPRDRISLIDYKYDMAKQCAIEINNWLIASKQQQAFLRRYDEFHILQASDITILVRNRSEANLIRNALNAFYISSVYLSDTDSVYNTVEARELLYLLKAIHYPTKLKLLRTALATSIFSINSKDIDTITSDNSKKINLIDKFSKWKEIWQKYGILTMLRTILSKDSIAVNILASKNGKRRLTNLMHIGELLQVEYTSLIGPNDLLNFFSKQILKQDNQIIDQQIRLEDLNVIRIITIHKSKGLEYPLVWIPFATGFGEYSNMPYYKDNILSCNSNVNNLIKINKERFSEELRLFYVAVTRAVYHCSIGIATFIKNSNKKENSNNLYKSVLGYLLQCNKNINLQTLKNCINKLNGIDINYIDINEKQNKNNKSQKQVKINTALNILKINRILYDSWLITNYLNIENKNDMNIFDISSKKDLSLTNNEFPYTLKFNKFIIDLLKSIDFNKLNQKEWLKYQLNINGYSLNLLKPIYKWLKIILYKKLDSKGLNLIAIKNINYVEDMKFFIPIRNTSVISDLSVLLDSKNILFIQENQFSCNEVKGIIRGYIDLVFMWKNKYYLLYYKIDRLKNYYCRNICSLKNKSFHLQYQLCTLAFHRYLKLRVKNYSYERYFGGVFYLFLRNINENSNNGIMNVLPNRHLIEKLDQFIGKKP</sequence>
<dbReference type="PANTHER" id="PTHR11070">
    <property type="entry name" value="UVRD / RECB / PCRA DNA HELICASE FAMILY MEMBER"/>
    <property type="match status" value="1"/>
</dbReference>
<dbReference type="Gene3D" id="1.10.486.10">
    <property type="entry name" value="PCRA, domain 4"/>
    <property type="match status" value="1"/>
</dbReference>
<keyword evidence="9" id="KW-0460">Magnesium</keyword>